<feature type="transmembrane region" description="Helical" evidence="1">
    <location>
        <begin position="198"/>
        <end position="217"/>
    </location>
</feature>
<dbReference type="EMBL" id="UIHC01000019">
    <property type="protein sequence ID" value="SUZ32351.1"/>
    <property type="molecule type" value="Genomic_DNA"/>
</dbReference>
<name>A0A3B0M8T4_9RHOB</name>
<dbReference type="RefSeq" id="WP_183073462.1">
    <property type="nucleotide sequence ID" value="NZ_UIHC01000019.1"/>
</dbReference>
<dbReference type="AlphaFoldDB" id="A0A3B0M8T4"/>
<evidence type="ECO:0000313" key="3">
    <source>
        <dbReference type="Proteomes" id="UP000272908"/>
    </source>
</evidence>
<accession>A0A3B0M8T4</accession>
<organism evidence="2 3">
    <name type="scientific">Roseinatronobacter ekhonensis</name>
    <dbReference type="NCBI Taxonomy" id="254356"/>
    <lineage>
        <taxon>Bacteria</taxon>
        <taxon>Pseudomonadati</taxon>
        <taxon>Pseudomonadota</taxon>
        <taxon>Alphaproteobacteria</taxon>
        <taxon>Rhodobacterales</taxon>
        <taxon>Paracoccaceae</taxon>
        <taxon>Roseinatronobacter</taxon>
    </lineage>
</organism>
<evidence type="ECO:0000256" key="1">
    <source>
        <dbReference type="SAM" id="Phobius"/>
    </source>
</evidence>
<feature type="transmembrane region" description="Helical" evidence="1">
    <location>
        <begin position="165"/>
        <end position="191"/>
    </location>
</feature>
<sequence length="357" mass="39978">MLPYWLLFLMPALLAITSPPSRKVRRDGTRFTQSDPIWVFMLLLLTIMIGFRYRVGGDWGAYFEYLAFAATSDLRETLLMDDPGFRFLNLLSIWLGFGIIGVNTVSGLIFSAGLLAFCRSLPRPWLALAVAVPYLVIVVGMGYARQGVAIGLVLLGLVALGRQKWIQFIFWVLLAATFHKTAVMLLPIVALTMTRNRWLIILLVGVTGALGYQVLLGDAAEQLISNYVEAELQSGGALIRLGMNALPALLFLYYRKRLRVSPSEYRIWRLFALISVGMFIGFFGSGASTALDRMGLYMLPLQLFVFSHLPDLMGRYGKQNSGIVSMIVAYYTAILFVWFNFGSFSFAWVPYRMHLGG</sequence>
<feature type="transmembrane region" description="Helical" evidence="1">
    <location>
        <begin position="36"/>
        <end position="55"/>
    </location>
</feature>
<protein>
    <recommendedName>
        <fullName evidence="4">Transmembrane protein EpsG</fullName>
    </recommendedName>
</protein>
<evidence type="ECO:0008006" key="4">
    <source>
        <dbReference type="Google" id="ProtNLM"/>
    </source>
</evidence>
<dbReference type="Proteomes" id="UP000272908">
    <property type="component" value="Unassembled WGS sequence"/>
</dbReference>
<reference evidence="3" key="1">
    <citation type="submission" date="2018-08" db="EMBL/GenBank/DDBJ databases">
        <authorList>
            <person name="Rodrigo-Torres L."/>
            <person name="Arahal R. D."/>
            <person name="Lucena T."/>
        </authorList>
    </citation>
    <scope>NUCLEOTIDE SEQUENCE [LARGE SCALE GENOMIC DNA]</scope>
    <source>
        <strain evidence="3">CECT 7235</strain>
    </source>
</reference>
<keyword evidence="3" id="KW-1185">Reference proteome</keyword>
<proteinExistence type="predicted"/>
<keyword evidence="1" id="KW-0472">Membrane</keyword>
<feature type="transmembrane region" description="Helical" evidence="1">
    <location>
        <begin position="267"/>
        <end position="288"/>
    </location>
</feature>
<evidence type="ECO:0000313" key="2">
    <source>
        <dbReference type="EMBL" id="SUZ32351.1"/>
    </source>
</evidence>
<keyword evidence="1" id="KW-1133">Transmembrane helix</keyword>
<dbReference type="InterPro" id="IPR049458">
    <property type="entry name" value="EpsG-like"/>
</dbReference>
<feature type="transmembrane region" description="Helical" evidence="1">
    <location>
        <begin position="324"/>
        <end position="349"/>
    </location>
</feature>
<feature type="transmembrane region" description="Helical" evidence="1">
    <location>
        <begin position="92"/>
        <end position="118"/>
    </location>
</feature>
<feature type="transmembrane region" description="Helical" evidence="1">
    <location>
        <begin position="125"/>
        <end position="145"/>
    </location>
</feature>
<keyword evidence="1" id="KW-0812">Transmembrane</keyword>
<dbReference type="Pfam" id="PF14897">
    <property type="entry name" value="EpsG"/>
    <property type="match status" value="1"/>
</dbReference>
<feature type="transmembrane region" description="Helical" evidence="1">
    <location>
        <begin position="237"/>
        <end position="255"/>
    </location>
</feature>
<gene>
    <name evidence="2" type="ORF">ROE7235_02107</name>
</gene>